<sequence>MRYTTENLAHLMAFDDENHMNLIDQPLLMIAGEHADTRYMSDAAFKKAVNAKVKEFFGANL</sequence>
<dbReference type="AlphaFoldDB" id="A0A261F6Y1"/>
<dbReference type="GO" id="GO:0016787">
    <property type="term" value="F:hydrolase activity"/>
    <property type="evidence" value="ECO:0007669"/>
    <property type="project" value="UniProtKB-KW"/>
</dbReference>
<gene>
    <name evidence="1" type="ORF">ALMA_0169</name>
</gene>
<dbReference type="Proteomes" id="UP000243657">
    <property type="component" value="Unassembled WGS sequence"/>
</dbReference>
<proteinExistence type="predicted"/>
<accession>A0A261F6Y1</accession>
<keyword evidence="1" id="KW-0378">Hydrolase</keyword>
<evidence type="ECO:0000313" key="1">
    <source>
        <dbReference type="EMBL" id="OZG54844.1"/>
    </source>
</evidence>
<evidence type="ECO:0000313" key="2">
    <source>
        <dbReference type="Proteomes" id="UP000243657"/>
    </source>
</evidence>
<protein>
    <submittedName>
        <fullName evidence="1">Dienelactone hydrolase</fullName>
    </submittedName>
</protein>
<dbReference type="Gene3D" id="1.10.10.800">
    <property type="match status" value="1"/>
</dbReference>
<keyword evidence="2" id="KW-1185">Reference proteome</keyword>
<dbReference type="Gene3D" id="3.40.50.1820">
    <property type="entry name" value="alpha/beta hydrolase"/>
    <property type="match status" value="1"/>
</dbReference>
<reference evidence="1 2" key="1">
    <citation type="journal article" date="2017" name="BMC Genomics">
        <title>Comparative genomic and phylogenomic analyses of the Bifidobacteriaceae family.</title>
        <authorList>
            <person name="Lugli G.A."/>
            <person name="Milani C."/>
            <person name="Turroni F."/>
            <person name="Duranti S."/>
            <person name="Mancabelli L."/>
            <person name="Mangifesta M."/>
            <person name="Ferrario C."/>
            <person name="Modesto M."/>
            <person name="Mattarelli P."/>
            <person name="Jiri K."/>
            <person name="van Sinderen D."/>
            <person name="Ventura M."/>
        </authorList>
    </citation>
    <scope>NUCLEOTIDE SEQUENCE [LARGE SCALE GENOMIC DNA]</scope>
    <source>
        <strain evidence="1 2">DSM 24762</strain>
    </source>
</reference>
<organism evidence="1 2">
    <name type="scientific">Alloscardovia macacae</name>
    <dbReference type="NCBI Taxonomy" id="1160091"/>
    <lineage>
        <taxon>Bacteria</taxon>
        <taxon>Bacillati</taxon>
        <taxon>Actinomycetota</taxon>
        <taxon>Actinomycetes</taxon>
        <taxon>Bifidobacteriales</taxon>
        <taxon>Bifidobacteriaceae</taxon>
        <taxon>Alloscardovia</taxon>
    </lineage>
</organism>
<dbReference type="EMBL" id="MWWT01000001">
    <property type="protein sequence ID" value="OZG54844.1"/>
    <property type="molecule type" value="Genomic_DNA"/>
</dbReference>
<name>A0A261F6Y1_9BIFI</name>
<dbReference type="RefSeq" id="WP_211278314.1">
    <property type="nucleotide sequence ID" value="NZ_JBHLWS010000010.1"/>
</dbReference>
<comment type="caution">
    <text evidence="1">The sequence shown here is derived from an EMBL/GenBank/DDBJ whole genome shotgun (WGS) entry which is preliminary data.</text>
</comment>
<dbReference type="InterPro" id="IPR029058">
    <property type="entry name" value="AB_hydrolase_fold"/>
</dbReference>